<dbReference type="EMBL" id="JAUOEL010000009">
    <property type="protein sequence ID" value="MDO5976789.1"/>
    <property type="molecule type" value="Genomic_DNA"/>
</dbReference>
<evidence type="ECO:0000313" key="1">
    <source>
        <dbReference type="EMBL" id="MDO5976789.1"/>
    </source>
</evidence>
<organism evidence="1 2">
    <name type="scientific">Flavivirga jejuensis</name>
    <dbReference type="NCBI Taxonomy" id="870487"/>
    <lineage>
        <taxon>Bacteria</taxon>
        <taxon>Pseudomonadati</taxon>
        <taxon>Bacteroidota</taxon>
        <taxon>Flavobacteriia</taxon>
        <taxon>Flavobacteriales</taxon>
        <taxon>Flavobacteriaceae</taxon>
        <taxon>Flavivirga</taxon>
    </lineage>
</organism>
<gene>
    <name evidence="1" type="ORF">Q4Q40_21525</name>
</gene>
<dbReference type="RefSeq" id="WP_345027181.1">
    <property type="nucleotide sequence ID" value="NZ_BAABDA010000011.1"/>
</dbReference>
<dbReference type="PROSITE" id="PS51257">
    <property type="entry name" value="PROKAR_LIPOPROTEIN"/>
    <property type="match status" value="1"/>
</dbReference>
<proteinExistence type="predicted"/>
<protein>
    <recommendedName>
        <fullName evidence="3">Lipoprotein</fullName>
    </recommendedName>
</protein>
<name>A0ABT8WUG2_9FLAO</name>
<reference evidence="1" key="1">
    <citation type="submission" date="2023-07" db="EMBL/GenBank/DDBJ databases">
        <title>Two novel species in the genus Flavivirga.</title>
        <authorList>
            <person name="Kwon K."/>
        </authorList>
    </citation>
    <scope>NUCLEOTIDE SEQUENCE</scope>
    <source>
        <strain evidence="1">KACC 14158</strain>
    </source>
</reference>
<evidence type="ECO:0008006" key="3">
    <source>
        <dbReference type="Google" id="ProtNLM"/>
    </source>
</evidence>
<keyword evidence="2" id="KW-1185">Reference proteome</keyword>
<sequence length="247" mass="28342">MKYVFYIYTTIALFSCRRGYEVTELYEQPINNSSLSLLEYQAWSTLNDGSIYGYTLKDSSEIINIVEAKQIPFRYLTEIPSTDTIHTVEFVKGGNRIPEFESTEISSINGIKIVTDRYKYSIGTSFNLSYRFNDFEERNDSLIIKGIELEHFNVPVDGSEIGFRKGNIKLEESKGNIGVLKSIKIPAILVRDYIGGSIDRITIKRNDSLKINGLVFFKFVPIKEIKIEAFSNNGVYKKKRVLDKHKI</sequence>
<accession>A0ABT8WUG2</accession>
<dbReference type="Proteomes" id="UP001176806">
    <property type="component" value="Unassembled WGS sequence"/>
</dbReference>
<comment type="caution">
    <text evidence="1">The sequence shown here is derived from an EMBL/GenBank/DDBJ whole genome shotgun (WGS) entry which is preliminary data.</text>
</comment>
<evidence type="ECO:0000313" key="2">
    <source>
        <dbReference type="Proteomes" id="UP001176806"/>
    </source>
</evidence>